<organism evidence="2 3">
    <name type="scientific">Streptomonospora alba</name>
    <dbReference type="NCBI Taxonomy" id="183763"/>
    <lineage>
        <taxon>Bacteria</taxon>
        <taxon>Bacillati</taxon>
        <taxon>Actinomycetota</taxon>
        <taxon>Actinomycetes</taxon>
        <taxon>Streptosporangiales</taxon>
        <taxon>Nocardiopsidaceae</taxon>
        <taxon>Streptomonospora</taxon>
    </lineage>
</organism>
<feature type="transmembrane region" description="Helical" evidence="1">
    <location>
        <begin position="28"/>
        <end position="51"/>
    </location>
</feature>
<feature type="transmembrane region" description="Helical" evidence="1">
    <location>
        <begin position="63"/>
        <end position="85"/>
    </location>
</feature>
<feature type="transmembrane region" description="Helical" evidence="1">
    <location>
        <begin position="171"/>
        <end position="192"/>
    </location>
</feature>
<dbReference type="AlphaFoldDB" id="A0A0C2JBF0"/>
<dbReference type="Proteomes" id="UP000031675">
    <property type="component" value="Unassembled WGS sequence"/>
</dbReference>
<keyword evidence="1" id="KW-1133">Transmembrane helix</keyword>
<name>A0A0C2JBF0_9ACTN</name>
<comment type="caution">
    <text evidence="2">The sequence shown here is derived from an EMBL/GenBank/DDBJ whole genome shotgun (WGS) entry which is preliminary data.</text>
</comment>
<keyword evidence="3" id="KW-1185">Reference proteome</keyword>
<protein>
    <submittedName>
        <fullName evidence="2">Uncharacterized protein</fullName>
    </submittedName>
</protein>
<keyword evidence="1" id="KW-0472">Membrane</keyword>
<evidence type="ECO:0000256" key="1">
    <source>
        <dbReference type="SAM" id="Phobius"/>
    </source>
</evidence>
<reference evidence="3" key="1">
    <citation type="journal article" date="2015" name="Chem. Biol.">
        <title>Structure, bioactivity, and resistance mechanism of streptomonomicin, an unusual lasso Peptide from an understudied halophilic actinomycete.</title>
        <authorList>
            <person name="Metelev M."/>
            <person name="Tietz J.I."/>
            <person name="Melby J.O."/>
            <person name="Blair P.M."/>
            <person name="Zhu L."/>
            <person name="Livnat I."/>
            <person name="Severinov K."/>
            <person name="Mitchell D.A."/>
        </authorList>
    </citation>
    <scope>NUCLEOTIDE SEQUENCE [LARGE SCALE GENOMIC DNA]</scope>
    <source>
        <strain evidence="3">YIM 90003</strain>
    </source>
</reference>
<proteinExistence type="predicted"/>
<sequence length="225" mass="24361">MPPGADIPDPIRAYLLDRLLVSRWTRPTAWCIATGLMTAPVLAAFIGWRLAAESSATVLSTHPWIAGSVLSGVVTAFILAVCVPISRYESAEAGLSAARPPRPWQARAARLALRRGELSGDAEANRIAAAMARRNADRPFRPWRLRTLLLGMATLPALAFTFAVLDGDMAEMLLCGAQTVLFVVMGTIGLSAENRARIRRRRLLALQAAEAWCAHVDTDALHRGL</sequence>
<accession>A0A0C2JBF0</accession>
<evidence type="ECO:0000313" key="2">
    <source>
        <dbReference type="EMBL" id="KIH98776.1"/>
    </source>
</evidence>
<dbReference type="RefSeq" id="WP_040273203.1">
    <property type="nucleotide sequence ID" value="NZ_JROO01000020.1"/>
</dbReference>
<dbReference type="EMBL" id="JROO01000020">
    <property type="protein sequence ID" value="KIH98776.1"/>
    <property type="molecule type" value="Genomic_DNA"/>
</dbReference>
<feature type="transmembrane region" description="Helical" evidence="1">
    <location>
        <begin position="143"/>
        <end position="165"/>
    </location>
</feature>
<keyword evidence="1" id="KW-0812">Transmembrane</keyword>
<gene>
    <name evidence="2" type="ORF">LP52_11675</name>
</gene>
<evidence type="ECO:0000313" key="3">
    <source>
        <dbReference type="Proteomes" id="UP000031675"/>
    </source>
</evidence>